<dbReference type="EMBL" id="SGJD01000600">
    <property type="protein sequence ID" value="KAB0404395.1"/>
    <property type="molecule type" value="Genomic_DNA"/>
</dbReference>
<dbReference type="InterPro" id="IPR036612">
    <property type="entry name" value="KH_dom_type_1_sf"/>
</dbReference>
<sequence>FPKFNFVGKLLGPRGNSLKRFQEETLTKMSILGKGSMRDKAKEEELRKSGEVKYFHLSDDLHCLPPTPAEAYARMGHALEEIKKFLIPDYNDEIRCTSCYLAYKRGTNPSNNQGKRSSHSPASGSPGTARDTDFQGSPFHPRASESGKRTSHSQSKRSPPQLGTDLHHRPQHKRPMEIMTMKMDMALPMMNRVMIPMITAIAPQPKVWFAQGEDVLMEMFYLKLDVEAFRLVRSQEEELSKTKKMKDQLVHNW</sequence>
<dbReference type="InterPro" id="IPR055256">
    <property type="entry name" value="KH_1_KHDC4/BBP-like"/>
</dbReference>
<protein>
    <recommendedName>
        <fullName evidence="3">KHDC4/BBP-like KH-domain type I domain-containing protein</fullName>
    </recommendedName>
</protein>
<accession>A0A6A1QAT5</accession>
<dbReference type="InterPro" id="IPR045071">
    <property type="entry name" value="BBP-like"/>
</dbReference>
<dbReference type="Proteomes" id="UP000437017">
    <property type="component" value="Unassembled WGS sequence"/>
</dbReference>
<feature type="domain" description="KHDC4/BBP-like KH-domain type I" evidence="3">
    <location>
        <begin position="2"/>
        <end position="45"/>
    </location>
</feature>
<evidence type="ECO:0000259" key="3">
    <source>
        <dbReference type="Pfam" id="PF22675"/>
    </source>
</evidence>
<feature type="compositionally biased region" description="Polar residues" evidence="2">
    <location>
        <begin position="107"/>
        <end position="126"/>
    </location>
</feature>
<gene>
    <name evidence="4" type="ORF">E2I00_000454</name>
</gene>
<dbReference type="PANTHER" id="PTHR11208">
    <property type="entry name" value="RNA-BINDING PROTEIN RELATED"/>
    <property type="match status" value="1"/>
</dbReference>
<dbReference type="GO" id="GO:0003729">
    <property type="term" value="F:mRNA binding"/>
    <property type="evidence" value="ECO:0007669"/>
    <property type="project" value="TreeGrafter"/>
</dbReference>
<dbReference type="GO" id="GO:0005634">
    <property type="term" value="C:nucleus"/>
    <property type="evidence" value="ECO:0007669"/>
    <property type="project" value="TreeGrafter"/>
</dbReference>
<feature type="non-terminal residue" evidence="4">
    <location>
        <position position="1"/>
    </location>
</feature>
<feature type="region of interest" description="Disordered" evidence="2">
    <location>
        <begin position="107"/>
        <end position="175"/>
    </location>
</feature>
<dbReference type="PANTHER" id="PTHR11208:SF29">
    <property type="entry name" value="KH DOMAIN-CONTAINING, RNA-BINDING, SIGNAL TRANSDUCTION-ASSOCIATED PROTEIN 3"/>
    <property type="match status" value="1"/>
</dbReference>
<evidence type="ECO:0000256" key="2">
    <source>
        <dbReference type="SAM" id="MobiDB-lite"/>
    </source>
</evidence>
<proteinExistence type="predicted"/>
<reference evidence="4 5" key="1">
    <citation type="journal article" date="2019" name="PLoS ONE">
        <title>Genomic analyses reveal an absence of contemporary introgressive admixture between fin whales and blue whales, despite known hybrids.</title>
        <authorList>
            <person name="Westbury M.V."/>
            <person name="Petersen B."/>
            <person name="Lorenzen E.D."/>
        </authorList>
    </citation>
    <scope>NUCLEOTIDE SEQUENCE [LARGE SCALE GENOMIC DNA]</scope>
    <source>
        <strain evidence="4">FinWhale-01</strain>
    </source>
</reference>
<keyword evidence="1" id="KW-0694">RNA-binding</keyword>
<evidence type="ECO:0000313" key="5">
    <source>
        <dbReference type="Proteomes" id="UP000437017"/>
    </source>
</evidence>
<dbReference type="OrthoDB" id="6777263at2759"/>
<comment type="caution">
    <text evidence="4">The sequence shown here is derived from an EMBL/GenBank/DDBJ whole genome shotgun (WGS) entry which is preliminary data.</text>
</comment>
<dbReference type="AlphaFoldDB" id="A0A6A1QAT5"/>
<dbReference type="Pfam" id="PF22675">
    <property type="entry name" value="KH-I_KHDC4-BBP"/>
    <property type="match status" value="1"/>
</dbReference>
<organism evidence="4 5">
    <name type="scientific">Balaenoptera physalus</name>
    <name type="common">Fin whale</name>
    <name type="synonym">Balaena physalus</name>
    <dbReference type="NCBI Taxonomy" id="9770"/>
    <lineage>
        <taxon>Eukaryota</taxon>
        <taxon>Metazoa</taxon>
        <taxon>Chordata</taxon>
        <taxon>Craniata</taxon>
        <taxon>Vertebrata</taxon>
        <taxon>Euteleostomi</taxon>
        <taxon>Mammalia</taxon>
        <taxon>Eutheria</taxon>
        <taxon>Laurasiatheria</taxon>
        <taxon>Artiodactyla</taxon>
        <taxon>Whippomorpha</taxon>
        <taxon>Cetacea</taxon>
        <taxon>Mysticeti</taxon>
        <taxon>Balaenopteridae</taxon>
        <taxon>Balaenoptera</taxon>
    </lineage>
</organism>
<dbReference type="CDD" id="cd22384">
    <property type="entry name" value="KH-I_KHDRBS"/>
    <property type="match status" value="1"/>
</dbReference>
<name>A0A6A1QAT5_BALPH</name>
<keyword evidence="5" id="KW-1185">Reference proteome</keyword>
<evidence type="ECO:0000256" key="1">
    <source>
        <dbReference type="ARBA" id="ARBA00022884"/>
    </source>
</evidence>
<dbReference type="SUPFAM" id="SSF54791">
    <property type="entry name" value="Eukaryotic type KH-domain (KH-domain type I)"/>
    <property type="match status" value="1"/>
</dbReference>
<dbReference type="Gene3D" id="3.30.1370.10">
    <property type="entry name" value="K Homology domain, type 1"/>
    <property type="match status" value="1"/>
</dbReference>
<evidence type="ECO:0000313" key="4">
    <source>
        <dbReference type="EMBL" id="KAB0404395.1"/>
    </source>
</evidence>
<dbReference type="GO" id="GO:0000381">
    <property type="term" value="P:regulation of alternative mRNA splicing, via spliceosome"/>
    <property type="evidence" value="ECO:0007669"/>
    <property type="project" value="TreeGrafter"/>
</dbReference>